<organism evidence="1 2">
    <name type="scientific">Mycetomoellerius zeteki</name>
    <dbReference type="NCBI Taxonomy" id="64791"/>
    <lineage>
        <taxon>Eukaryota</taxon>
        <taxon>Metazoa</taxon>
        <taxon>Ecdysozoa</taxon>
        <taxon>Arthropoda</taxon>
        <taxon>Hexapoda</taxon>
        <taxon>Insecta</taxon>
        <taxon>Pterygota</taxon>
        <taxon>Neoptera</taxon>
        <taxon>Endopterygota</taxon>
        <taxon>Hymenoptera</taxon>
        <taxon>Apocrita</taxon>
        <taxon>Aculeata</taxon>
        <taxon>Formicoidea</taxon>
        <taxon>Formicidae</taxon>
        <taxon>Myrmicinae</taxon>
        <taxon>Mycetomoellerius</taxon>
    </lineage>
</organism>
<proteinExistence type="predicted"/>
<reference evidence="1 2" key="1">
    <citation type="submission" date="2015-09" db="EMBL/GenBank/DDBJ databases">
        <title>Trachymyrmex zeteki WGS genome.</title>
        <authorList>
            <person name="Nygaard S."/>
            <person name="Hu H."/>
            <person name="Boomsma J."/>
            <person name="Zhang G."/>
        </authorList>
    </citation>
    <scope>NUCLEOTIDE SEQUENCE [LARGE SCALE GENOMIC DNA]</scope>
    <source>
        <strain evidence="1">Tzet28-1</strain>
        <tissue evidence="1">Whole body</tissue>
    </source>
</reference>
<accession>A0A151XIB3</accession>
<dbReference type="Proteomes" id="UP000075809">
    <property type="component" value="Unassembled WGS sequence"/>
</dbReference>
<evidence type="ECO:0000313" key="2">
    <source>
        <dbReference type="Proteomes" id="UP000075809"/>
    </source>
</evidence>
<dbReference type="AlphaFoldDB" id="A0A151XIB3"/>
<evidence type="ECO:0008006" key="3">
    <source>
        <dbReference type="Google" id="ProtNLM"/>
    </source>
</evidence>
<evidence type="ECO:0000313" key="1">
    <source>
        <dbReference type="EMBL" id="KYQ59950.1"/>
    </source>
</evidence>
<protein>
    <recommendedName>
        <fullName evidence="3">DUF2382 domain-containing protein</fullName>
    </recommendedName>
</protein>
<dbReference type="EMBL" id="KQ982116">
    <property type="protein sequence ID" value="KYQ59950.1"/>
    <property type="molecule type" value="Genomic_DNA"/>
</dbReference>
<sequence length="79" mass="9062">MAERTPAPDSEKVEEIAPDKTQEVDAILVETPVVMEDGSEIKNRVRRNIITVPERNVEIEIEGTRHRHDTKGRLRPILH</sequence>
<name>A0A151XIB3_9HYME</name>
<gene>
    <name evidence="1" type="ORF">ALC60_01047</name>
</gene>
<keyword evidence="2" id="KW-1185">Reference proteome</keyword>